<accession>A0ABU9Z2D9</accession>
<evidence type="ECO:0000313" key="1">
    <source>
        <dbReference type="EMBL" id="MEN3070077.1"/>
    </source>
</evidence>
<reference evidence="1 2" key="1">
    <citation type="journal article" date="2018" name="Int. J. Syst. Evol. Microbiol.">
        <title>Uliginosibacterium sediminicola sp. nov., isolated from freshwater sediment.</title>
        <authorList>
            <person name="Hwang W.M."/>
            <person name="Kim S.M."/>
            <person name="Kang K."/>
            <person name="Ahn T.Y."/>
        </authorList>
    </citation>
    <scope>NUCLEOTIDE SEQUENCE [LARGE SCALE GENOMIC DNA]</scope>
    <source>
        <strain evidence="1 2">M1-21</strain>
    </source>
</reference>
<gene>
    <name evidence="1" type="ORF">ABDB84_16460</name>
</gene>
<dbReference type="Pfam" id="PF13289">
    <property type="entry name" value="SIR2_2"/>
    <property type="match status" value="1"/>
</dbReference>
<evidence type="ECO:0000313" key="2">
    <source>
        <dbReference type="Proteomes" id="UP001410394"/>
    </source>
</evidence>
<name>A0ABU9Z2D9_9RHOO</name>
<organism evidence="1 2">
    <name type="scientific">Uliginosibacterium sediminicola</name>
    <dbReference type="NCBI Taxonomy" id="2024550"/>
    <lineage>
        <taxon>Bacteria</taxon>
        <taxon>Pseudomonadati</taxon>
        <taxon>Pseudomonadota</taxon>
        <taxon>Betaproteobacteria</taxon>
        <taxon>Rhodocyclales</taxon>
        <taxon>Zoogloeaceae</taxon>
        <taxon>Uliginosibacterium</taxon>
    </lineage>
</organism>
<proteinExistence type="predicted"/>
<comment type="caution">
    <text evidence="1">The sequence shown here is derived from an EMBL/GenBank/DDBJ whole genome shotgun (WGS) entry which is preliminary data.</text>
</comment>
<dbReference type="RefSeq" id="WP_345920852.1">
    <property type="nucleotide sequence ID" value="NZ_JBDIVE010000010.1"/>
</dbReference>
<sequence length="275" mass="30396">MTLPAELEASLRAGTLIPYLGAHVLSLAPDYPVPASPEALVALLTAKVTVPHKIRNRLTQAAQFIENFKHRKTLVDQMNAAFAAAPVPGALHAWLASLHLPLIVDSWYDEAMAAALQAEGIKWGEVQGLSQSEHFGTWTGWYDGNGNPVPDRAPDWQTILYKPIGCSSPAANYLVSDTDYVEVLTEIDIQTPIPAEIQSLRTGKNFLFIGCRFNDQLTRTFARQIMKRSSDKHWAILPDEPTRMEAKFLSEQSITRIDMPLADFVAEITSMSQPA</sequence>
<dbReference type="Proteomes" id="UP001410394">
    <property type="component" value="Unassembled WGS sequence"/>
</dbReference>
<keyword evidence="2" id="KW-1185">Reference proteome</keyword>
<protein>
    <submittedName>
        <fullName evidence="1">SIR2 family protein</fullName>
    </submittedName>
</protein>
<dbReference type="EMBL" id="JBDIVE010000010">
    <property type="protein sequence ID" value="MEN3070077.1"/>
    <property type="molecule type" value="Genomic_DNA"/>
</dbReference>